<organism evidence="1 2">
    <name type="scientific">Segatella copri</name>
    <dbReference type="NCBI Taxonomy" id="165179"/>
    <lineage>
        <taxon>Bacteria</taxon>
        <taxon>Pseudomonadati</taxon>
        <taxon>Bacteroidota</taxon>
        <taxon>Bacteroidia</taxon>
        <taxon>Bacteroidales</taxon>
        <taxon>Prevotellaceae</taxon>
        <taxon>Segatella</taxon>
    </lineage>
</organism>
<gene>
    <name evidence="1" type="ORF">F7D90_03885</name>
</gene>
<accession>A0AAW9TCP1</accession>
<evidence type="ECO:0000313" key="2">
    <source>
        <dbReference type="Proteomes" id="UP000420707"/>
    </source>
</evidence>
<sequence>MKSIIKHVWFAESTASLKEYDFLEGRDYNNINRESLMVHRIIDGIIFKYNEVLKSYSSKVSLCVRYKDIPAALDKLRIPKDYTILVGSIGNHLLPKGYAASPNVHFVYSRQLEIIIMRNNVLPFASFERTVCDKEGYELIDKDKSKVLYSNIWKIRDNEDAKNRAAEMKLFYLVIGCYAAICMPPENERKCIRIKAVDGITQDTFDLDKIMCITEYKL</sequence>
<reference evidence="2" key="1">
    <citation type="submission" date="2019-09" db="EMBL/GenBank/DDBJ databases">
        <title>Distinct polysaccharide growth profiles of human intestinal Prevotella copri isolates.</title>
        <authorList>
            <person name="Fehlner-Peach H."/>
            <person name="Magnabosco C."/>
            <person name="Raghavan V."/>
            <person name="Scher J.U."/>
            <person name="Tett A."/>
            <person name="Cox L.M."/>
            <person name="Gottsegen C."/>
            <person name="Watters A."/>
            <person name="Wiltshire- Gordon J.D."/>
            <person name="Segata N."/>
            <person name="Bonneau R."/>
            <person name="Littman D.R."/>
        </authorList>
    </citation>
    <scope>NUCLEOTIDE SEQUENCE [LARGE SCALE GENOMIC DNA]</scope>
    <source>
        <strain evidence="2">iAP146</strain>
    </source>
</reference>
<comment type="caution">
    <text evidence="1">The sequence shown here is derived from an EMBL/GenBank/DDBJ whole genome shotgun (WGS) entry which is preliminary data.</text>
</comment>
<proteinExistence type="predicted"/>
<protein>
    <submittedName>
        <fullName evidence="1">Uncharacterized protein</fullName>
    </submittedName>
</protein>
<dbReference type="RefSeq" id="WP_153085157.1">
    <property type="nucleotide sequence ID" value="NZ_VZAM01000051.1"/>
</dbReference>
<evidence type="ECO:0000313" key="1">
    <source>
        <dbReference type="EMBL" id="MQN31102.1"/>
    </source>
</evidence>
<name>A0AAW9TCP1_9BACT</name>
<dbReference type="EMBL" id="VZCR01000025">
    <property type="protein sequence ID" value="MQN31102.1"/>
    <property type="molecule type" value="Genomic_DNA"/>
</dbReference>
<dbReference type="AlphaFoldDB" id="A0AAW9TCP1"/>
<dbReference type="Proteomes" id="UP000420707">
    <property type="component" value="Unassembled WGS sequence"/>
</dbReference>